<gene>
    <name evidence="4" type="ORF">WIS52_02300</name>
</gene>
<evidence type="ECO:0000259" key="3">
    <source>
        <dbReference type="Pfam" id="PF09335"/>
    </source>
</evidence>
<accession>A0ABV1K4C5</accession>
<dbReference type="Proteomes" id="UP001494902">
    <property type="component" value="Unassembled WGS sequence"/>
</dbReference>
<comment type="similarity">
    <text evidence="1">Belongs to the DedA family.</text>
</comment>
<keyword evidence="2" id="KW-0812">Transmembrane</keyword>
<keyword evidence="2" id="KW-1133">Transmembrane helix</keyword>
<dbReference type="RefSeq" id="WP_349296374.1">
    <property type="nucleotide sequence ID" value="NZ_JBEDNQ010000001.1"/>
</dbReference>
<feature type="transmembrane region" description="Helical" evidence="2">
    <location>
        <begin position="13"/>
        <end position="35"/>
    </location>
</feature>
<feature type="transmembrane region" description="Helical" evidence="2">
    <location>
        <begin position="130"/>
        <end position="153"/>
    </location>
</feature>
<keyword evidence="5" id="KW-1185">Reference proteome</keyword>
<reference evidence="4 5" key="1">
    <citation type="submission" date="2024-03" db="EMBL/GenBank/DDBJ databases">
        <title>Draft genome sequence of Pseudonocardia nematodicida JCM 31783.</title>
        <authorList>
            <person name="Butdee W."/>
            <person name="Duangmal K."/>
        </authorList>
    </citation>
    <scope>NUCLEOTIDE SEQUENCE [LARGE SCALE GENOMIC DNA]</scope>
    <source>
        <strain evidence="4 5">JCM 31783</strain>
    </source>
</reference>
<dbReference type="EMBL" id="JBEDNQ010000001">
    <property type="protein sequence ID" value="MEQ3549290.1"/>
    <property type="molecule type" value="Genomic_DNA"/>
</dbReference>
<feature type="domain" description="VTT" evidence="3">
    <location>
        <begin position="14"/>
        <end position="114"/>
    </location>
</feature>
<organism evidence="4 5">
    <name type="scientific">Pseudonocardia nematodicida</name>
    <dbReference type="NCBI Taxonomy" id="1206997"/>
    <lineage>
        <taxon>Bacteria</taxon>
        <taxon>Bacillati</taxon>
        <taxon>Actinomycetota</taxon>
        <taxon>Actinomycetes</taxon>
        <taxon>Pseudonocardiales</taxon>
        <taxon>Pseudonocardiaceae</taxon>
        <taxon>Pseudonocardia</taxon>
    </lineage>
</organism>
<dbReference type="InterPro" id="IPR032816">
    <property type="entry name" value="VTT_dom"/>
</dbReference>
<feature type="transmembrane region" description="Helical" evidence="2">
    <location>
        <begin position="103"/>
        <end position="124"/>
    </location>
</feature>
<keyword evidence="2" id="KW-0472">Membrane</keyword>
<evidence type="ECO:0000313" key="4">
    <source>
        <dbReference type="EMBL" id="MEQ3549290.1"/>
    </source>
</evidence>
<evidence type="ECO:0000313" key="5">
    <source>
        <dbReference type="Proteomes" id="UP001494902"/>
    </source>
</evidence>
<name>A0ABV1K4C5_9PSEU</name>
<dbReference type="PANTHER" id="PTHR42709">
    <property type="entry name" value="ALKALINE PHOSPHATASE LIKE PROTEIN"/>
    <property type="match status" value="1"/>
</dbReference>
<dbReference type="PANTHER" id="PTHR42709:SF2">
    <property type="entry name" value="INNER MEMBRANE PROTEIN YOHD"/>
    <property type="match status" value="1"/>
</dbReference>
<dbReference type="InterPro" id="IPR051311">
    <property type="entry name" value="DedA_domain"/>
</dbReference>
<sequence>MIGTLTDLARPDMATVVVAAAAGALVGDHVSYLIGRTGGSRILARLPAGSAGPRLVERATRGFAARGVLLLVVCRYLPGMRTATTITAGTIGYPPRRFTAAELVASVTWALYCAAITVLAGAVFAGDPILAAPAGSGLALLLTGIAEGVRYLVRRAGAAPGRRAARPARPTSASGSAR</sequence>
<evidence type="ECO:0000256" key="1">
    <source>
        <dbReference type="ARBA" id="ARBA00010792"/>
    </source>
</evidence>
<dbReference type="Pfam" id="PF09335">
    <property type="entry name" value="VTT_dom"/>
    <property type="match status" value="1"/>
</dbReference>
<comment type="caution">
    <text evidence="4">The sequence shown here is derived from an EMBL/GenBank/DDBJ whole genome shotgun (WGS) entry which is preliminary data.</text>
</comment>
<protein>
    <submittedName>
        <fullName evidence="4">VTT domain-containing protein</fullName>
    </submittedName>
</protein>
<proteinExistence type="inferred from homology"/>
<evidence type="ECO:0000256" key="2">
    <source>
        <dbReference type="SAM" id="Phobius"/>
    </source>
</evidence>